<dbReference type="OrthoDB" id="8687298at2"/>
<reference evidence="1 2" key="1">
    <citation type="submission" date="2019-01" db="EMBL/GenBank/DDBJ databases">
        <authorList>
            <person name="Chen W.-M."/>
        </authorList>
    </citation>
    <scope>NUCLEOTIDE SEQUENCE [LARGE SCALE GENOMIC DNA]</scope>
    <source>
        <strain evidence="1 2">KYPY4</strain>
    </source>
</reference>
<evidence type="ECO:0000313" key="1">
    <source>
        <dbReference type="EMBL" id="RVU47786.1"/>
    </source>
</evidence>
<dbReference type="AlphaFoldDB" id="A0A437RLU6"/>
<dbReference type="EMBL" id="SACR01000002">
    <property type="protein sequence ID" value="RVU47786.1"/>
    <property type="molecule type" value="Genomic_DNA"/>
</dbReference>
<protein>
    <submittedName>
        <fullName evidence="1">Uncharacterized protein</fullName>
    </submittedName>
</protein>
<gene>
    <name evidence="1" type="ORF">EOE66_04870</name>
</gene>
<name>A0A437RLU6_9BURK</name>
<sequence length="125" mass="14345">MADPSSLRVEVCPPSLRYAPEGNAWQRLMFWLLAPAPHEVAPPINRLPGVRMEFLATLSDIDSVEADELRRRIHDARSLRELWHTRADVYRLVGVAHSQFEAQARVDLLNRHFPTRAPRSQFAPL</sequence>
<keyword evidence="2" id="KW-1185">Reference proteome</keyword>
<proteinExistence type="predicted"/>
<organism evidence="1 2">
    <name type="scientific">Rubrivivax rivuli</name>
    <dbReference type="NCBI Taxonomy" id="1862385"/>
    <lineage>
        <taxon>Bacteria</taxon>
        <taxon>Pseudomonadati</taxon>
        <taxon>Pseudomonadota</taxon>
        <taxon>Betaproteobacteria</taxon>
        <taxon>Burkholderiales</taxon>
        <taxon>Sphaerotilaceae</taxon>
        <taxon>Rubrivivax</taxon>
    </lineage>
</organism>
<dbReference type="Proteomes" id="UP000285575">
    <property type="component" value="Unassembled WGS sequence"/>
</dbReference>
<comment type="caution">
    <text evidence="1">The sequence shown here is derived from an EMBL/GenBank/DDBJ whole genome shotgun (WGS) entry which is preliminary data.</text>
</comment>
<evidence type="ECO:0000313" key="2">
    <source>
        <dbReference type="Proteomes" id="UP000285575"/>
    </source>
</evidence>
<accession>A0A437RLU6</accession>